<feature type="domain" description="HTH cro/C1-type" evidence="1">
    <location>
        <begin position="2"/>
        <end position="33"/>
    </location>
</feature>
<gene>
    <name evidence="2" type="ORF">B5E91_12885</name>
</gene>
<dbReference type="Proteomes" id="UP000196258">
    <property type="component" value="Unassembled WGS sequence"/>
</dbReference>
<sequence>MHEKYQNVSLDVLRRICNCLECDFGDVIEYIHDNESFKGNK</sequence>
<organism evidence="2 3">
    <name type="scientific">Thomasclavelia spiroformis</name>
    <dbReference type="NCBI Taxonomy" id="29348"/>
    <lineage>
        <taxon>Bacteria</taxon>
        <taxon>Bacillati</taxon>
        <taxon>Bacillota</taxon>
        <taxon>Erysipelotrichia</taxon>
        <taxon>Erysipelotrichales</taxon>
        <taxon>Coprobacillaceae</taxon>
        <taxon>Thomasclavelia</taxon>
    </lineage>
</organism>
<comment type="caution">
    <text evidence="2">The sequence shown here is derived from an EMBL/GenBank/DDBJ whole genome shotgun (WGS) entry which is preliminary data.</text>
</comment>
<protein>
    <recommendedName>
        <fullName evidence="1">HTH cro/C1-type domain-containing protein</fullName>
    </recommendedName>
</protein>
<dbReference type="SUPFAM" id="SSF47413">
    <property type="entry name" value="lambda repressor-like DNA-binding domains"/>
    <property type="match status" value="1"/>
</dbReference>
<dbReference type="AlphaFoldDB" id="A0A1Y4QDK3"/>
<evidence type="ECO:0000313" key="2">
    <source>
        <dbReference type="EMBL" id="OUQ03334.1"/>
    </source>
</evidence>
<evidence type="ECO:0000259" key="1">
    <source>
        <dbReference type="Pfam" id="PF13443"/>
    </source>
</evidence>
<accession>A0A1Y4QDK3</accession>
<dbReference type="InterPro" id="IPR001387">
    <property type="entry name" value="Cro/C1-type_HTH"/>
</dbReference>
<reference evidence="3" key="1">
    <citation type="submission" date="2017-04" db="EMBL/GenBank/DDBJ databases">
        <title>Function of individual gut microbiota members based on whole genome sequencing of pure cultures obtained from chicken caecum.</title>
        <authorList>
            <person name="Medvecky M."/>
            <person name="Cejkova D."/>
            <person name="Polansky O."/>
            <person name="Karasova D."/>
            <person name="Kubasova T."/>
            <person name="Cizek A."/>
            <person name="Rychlik I."/>
        </authorList>
    </citation>
    <scope>NUCLEOTIDE SEQUENCE [LARGE SCALE GENOMIC DNA]</scope>
    <source>
        <strain evidence="3">An149</strain>
    </source>
</reference>
<dbReference type="GO" id="GO:0003677">
    <property type="term" value="F:DNA binding"/>
    <property type="evidence" value="ECO:0007669"/>
    <property type="project" value="InterPro"/>
</dbReference>
<proteinExistence type="predicted"/>
<dbReference type="EMBL" id="NFLB01000021">
    <property type="protein sequence ID" value="OUQ03334.1"/>
    <property type="molecule type" value="Genomic_DNA"/>
</dbReference>
<dbReference type="RefSeq" id="WP_087258465.1">
    <property type="nucleotide sequence ID" value="NZ_NFKY01000046.1"/>
</dbReference>
<dbReference type="InterPro" id="IPR010982">
    <property type="entry name" value="Lambda_DNA-bd_dom_sf"/>
</dbReference>
<name>A0A1Y4QDK3_9FIRM</name>
<evidence type="ECO:0000313" key="3">
    <source>
        <dbReference type="Proteomes" id="UP000196258"/>
    </source>
</evidence>
<dbReference type="Pfam" id="PF13443">
    <property type="entry name" value="HTH_26"/>
    <property type="match status" value="1"/>
</dbReference>